<feature type="transmembrane region" description="Helical" evidence="5">
    <location>
        <begin position="124"/>
        <end position="147"/>
    </location>
</feature>
<dbReference type="InterPro" id="IPR050377">
    <property type="entry name" value="Radical_SAM_PqqE_MftC-like"/>
</dbReference>
<evidence type="ECO:0000256" key="2">
    <source>
        <dbReference type="ARBA" id="ARBA00022723"/>
    </source>
</evidence>
<feature type="transmembrane region" description="Helical" evidence="5">
    <location>
        <begin position="92"/>
        <end position="112"/>
    </location>
</feature>
<gene>
    <name evidence="6" type="ORF">METZ01_LOCUS478476</name>
</gene>
<dbReference type="InterPro" id="IPR013785">
    <property type="entry name" value="Aldolase_TIM"/>
</dbReference>
<keyword evidence="5" id="KW-1133">Transmembrane helix</keyword>
<keyword evidence="3" id="KW-0408">Iron</keyword>
<dbReference type="PANTHER" id="PTHR11228">
    <property type="entry name" value="RADICAL SAM DOMAIN PROTEIN"/>
    <property type="match status" value="1"/>
</dbReference>
<dbReference type="PANTHER" id="PTHR11228:SF7">
    <property type="entry name" value="PQQA PEPTIDE CYCLASE"/>
    <property type="match status" value="1"/>
</dbReference>
<dbReference type="EMBL" id="UINC01204749">
    <property type="protein sequence ID" value="SVE25622.1"/>
    <property type="molecule type" value="Genomic_DNA"/>
</dbReference>
<feature type="transmembrane region" description="Helical" evidence="5">
    <location>
        <begin position="65"/>
        <end position="86"/>
    </location>
</feature>
<dbReference type="InterPro" id="IPR058240">
    <property type="entry name" value="rSAM_sf"/>
</dbReference>
<name>A0A383C0D1_9ZZZZ</name>
<protein>
    <recommendedName>
        <fullName evidence="7">Radical SAM core domain-containing protein</fullName>
    </recommendedName>
</protein>
<keyword evidence="5" id="KW-0812">Transmembrane</keyword>
<evidence type="ECO:0000256" key="3">
    <source>
        <dbReference type="ARBA" id="ARBA00023004"/>
    </source>
</evidence>
<organism evidence="6">
    <name type="scientific">marine metagenome</name>
    <dbReference type="NCBI Taxonomy" id="408172"/>
    <lineage>
        <taxon>unclassified sequences</taxon>
        <taxon>metagenomes</taxon>
        <taxon>ecological metagenomes</taxon>
    </lineage>
</organism>
<evidence type="ECO:0008006" key="7">
    <source>
        <dbReference type="Google" id="ProtNLM"/>
    </source>
</evidence>
<evidence type="ECO:0000256" key="5">
    <source>
        <dbReference type="SAM" id="Phobius"/>
    </source>
</evidence>
<keyword evidence="5" id="KW-0472">Membrane</keyword>
<evidence type="ECO:0000256" key="4">
    <source>
        <dbReference type="ARBA" id="ARBA00023014"/>
    </source>
</evidence>
<sequence length="243" mass="26961">DEFSARSTRLGFPVTVERGFEAVHLKRFSAWSLIKDYWVKAFSGFLARRRYVSTFKGLDMNLGSAIGLTWIAGCLLPAGCVAAIAWPGASTYGFLVVALLFTAPALLWTSVLRDSPAQSKLLSLVLWPAIGWSVASATSAAVLVWLWRELTKSIRELADWICIGYRVISRSGMPVQIVHYVTARCNLRCEHCFYKETLDTPNPGEMSLETMNKTTKEIGPTLWHALAGGEPFLRSDLDEVITL</sequence>
<dbReference type="SUPFAM" id="SSF102114">
    <property type="entry name" value="Radical SAM enzymes"/>
    <property type="match status" value="1"/>
</dbReference>
<evidence type="ECO:0000313" key="6">
    <source>
        <dbReference type="EMBL" id="SVE25622.1"/>
    </source>
</evidence>
<keyword evidence="2" id="KW-0479">Metal-binding</keyword>
<dbReference type="Gene3D" id="3.20.20.70">
    <property type="entry name" value="Aldolase class I"/>
    <property type="match status" value="1"/>
</dbReference>
<reference evidence="6" key="1">
    <citation type="submission" date="2018-05" db="EMBL/GenBank/DDBJ databases">
        <authorList>
            <person name="Lanie J.A."/>
            <person name="Ng W.-L."/>
            <person name="Kazmierczak K.M."/>
            <person name="Andrzejewski T.M."/>
            <person name="Davidsen T.M."/>
            <person name="Wayne K.J."/>
            <person name="Tettelin H."/>
            <person name="Glass J.I."/>
            <person name="Rusch D."/>
            <person name="Podicherti R."/>
            <person name="Tsui H.-C.T."/>
            <person name="Winkler M.E."/>
        </authorList>
    </citation>
    <scope>NUCLEOTIDE SEQUENCE</scope>
</reference>
<dbReference type="GO" id="GO:0046872">
    <property type="term" value="F:metal ion binding"/>
    <property type="evidence" value="ECO:0007669"/>
    <property type="project" value="UniProtKB-KW"/>
</dbReference>
<feature type="non-terminal residue" evidence="6">
    <location>
        <position position="1"/>
    </location>
</feature>
<keyword evidence="4" id="KW-0411">Iron-sulfur</keyword>
<dbReference type="GO" id="GO:0003824">
    <property type="term" value="F:catalytic activity"/>
    <property type="evidence" value="ECO:0007669"/>
    <property type="project" value="InterPro"/>
</dbReference>
<keyword evidence="1" id="KW-0949">S-adenosyl-L-methionine</keyword>
<dbReference type="AlphaFoldDB" id="A0A383C0D1"/>
<dbReference type="InterPro" id="IPR007197">
    <property type="entry name" value="rSAM"/>
</dbReference>
<proteinExistence type="predicted"/>
<feature type="non-terminal residue" evidence="6">
    <location>
        <position position="243"/>
    </location>
</feature>
<dbReference type="GO" id="GO:0051536">
    <property type="term" value="F:iron-sulfur cluster binding"/>
    <property type="evidence" value="ECO:0007669"/>
    <property type="project" value="UniProtKB-KW"/>
</dbReference>
<evidence type="ECO:0000256" key="1">
    <source>
        <dbReference type="ARBA" id="ARBA00022691"/>
    </source>
</evidence>
<accession>A0A383C0D1</accession>
<dbReference type="SFLD" id="SFLDS00029">
    <property type="entry name" value="Radical_SAM"/>
    <property type="match status" value="1"/>
</dbReference>